<comment type="similarity">
    <text evidence="1">Belongs to the AB hydrolase superfamily. AB hydrolase 2 family.</text>
</comment>
<dbReference type="Proteomes" id="UP000799324">
    <property type="component" value="Unassembled WGS sequence"/>
</dbReference>
<accession>A0A6A6TRP2</accession>
<sequence>MSSRTPPLIIPAINPPSDTSASATFIFIHGLGDDAYGLESIPRQFQAANKLPHLTWVLPNALFDQEAMQTAWHAPSPLSPFPSSRPDLDEEEDETGLKASVEYIVSLIDDVVAQGVPPNRIVMGGFSQGHALALLTGLISTKYSGKLGGLVGLSGYLPLADKIAELRGEAGLTRHVDDDVDVFLARGTRDMLVPKRHFRICNETLFGLGVKQEKVTVKEFEGMGHVMSSSELRDLCAWLERVIPPLE</sequence>
<evidence type="ECO:0000256" key="9">
    <source>
        <dbReference type="ARBA" id="ARBA00047337"/>
    </source>
</evidence>
<dbReference type="EMBL" id="MU004293">
    <property type="protein sequence ID" value="KAF2661578.1"/>
    <property type="molecule type" value="Genomic_DNA"/>
</dbReference>
<comment type="catalytic activity">
    <reaction evidence="9">
        <text>S-hexadecanoyl-L-cysteinyl-[protein] + H2O = L-cysteinyl-[protein] + hexadecanoate + H(+)</text>
        <dbReference type="Rhea" id="RHEA:19233"/>
        <dbReference type="Rhea" id="RHEA-COMP:10131"/>
        <dbReference type="Rhea" id="RHEA-COMP:11032"/>
        <dbReference type="ChEBI" id="CHEBI:7896"/>
        <dbReference type="ChEBI" id="CHEBI:15377"/>
        <dbReference type="ChEBI" id="CHEBI:15378"/>
        <dbReference type="ChEBI" id="CHEBI:29950"/>
        <dbReference type="ChEBI" id="CHEBI:74151"/>
        <dbReference type="EC" id="3.1.2.22"/>
    </reaction>
</comment>
<dbReference type="Gene3D" id="3.40.50.1820">
    <property type="entry name" value="alpha/beta hydrolase"/>
    <property type="match status" value="1"/>
</dbReference>
<name>A0A6A6TRP2_9PLEO</name>
<comment type="function">
    <text evidence="7">Hydrolyzes fatty acids from S-acylated cysteine residues in proteins with a strong preference for palmitoylated G-alpha proteins over other acyl substrates. Mediates the deacylation of G-alpha proteins such as GPA1 in vivo, but has weak or no activity toward palmitoylated Ras proteins. Has weak lysophospholipase activity in vitro; however such activity may not exist in vivo.</text>
</comment>
<keyword evidence="6" id="KW-0276">Fatty acid metabolism</keyword>
<dbReference type="OrthoDB" id="2418081at2759"/>
<keyword evidence="6" id="KW-0443">Lipid metabolism</keyword>
<evidence type="ECO:0000256" key="5">
    <source>
        <dbReference type="ARBA" id="ARBA00022801"/>
    </source>
</evidence>
<dbReference type="GO" id="GO:0005737">
    <property type="term" value="C:cytoplasm"/>
    <property type="evidence" value="ECO:0007669"/>
    <property type="project" value="TreeGrafter"/>
</dbReference>
<protein>
    <recommendedName>
        <fullName evidence="3">Acyl-protein thioesterase 1</fullName>
        <ecNumber evidence="2">3.1.2.22</ecNumber>
    </recommendedName>
    <alternativeName>
        <fullName evidence="8">Palmitoyl-protein hydrolase</fullName>
    </alternativeName>
</protein>
<evidence type="ECO:0000256" key="4">
    <source>
        <dbReference type="ARBA" id="ARBA00022487"/>
    </source>
</evidence>
<dbReference type="PANTHER" id="PTHR10655">
    <property type="entry name" value="LYSOPHOSPHOLIPASE-RELATED"/>
    <property type="match status" value="1"/>
</dbReference>
<dbReference type="PANTHER" id="PTHR10655:SF17">
    <property type="entry name" value="LYSOPHOSPHOLIPASE-LIKE PROTEIN 1"/>
    <property type="match status" value="1"/>
</dbReference>
<feature type="region of interest" description="Disordered" evidence="10">
    <location>
        <begin position="73"/>
        <end position="93"/>
    </location>
</feature>
<evidence type="ECO:0000256" key="2">
    <source>
        <dbReference type="ARBA" id="ARBA00012423"/>
    </source>
</evidence>
<dbReference type="InterPro" id="IPR003140">
    <property type="entry name" value="PLipase/COase/thioEstase"/>
</dbReference>
<evidence type="ECO:0000256" key="1">
    <source>
        <dbReference type="ARBA" id="ARBA00006499"/>
    </source>
</evidence>
<evidence type="ECO:0000256" key="8">
    <source>
        <dbReference type="ARBA" id="ARBA00031195"/>
    </source>
</evidence>
<dbReference type="Pfam" id="PF02230">
    <property type="entry name" value="Abhydrolase_2"/>
    <property type="match status" value="1"/>
</dbReference>
<dbReference type="EC" id="3.1.2.22" evidence="2"/>
<evidence type="ECO:0000256" key="7">
    <source>
        <dbReference type="ARBA" id="ARBA00029392"/>
    </source>
</evidence>
<dbReference type="GO" id="GO:0052689">
    <property type="term" value="F:carboxylic ester hydrolase activity"/>
    <property type="evidence" value="ECO:0007669"/>
    <property type="project" value="UniProtKB-KW"/>
</dbReference>
<evidence type="ECO:0000256" key="6">
    <source>
        <dbReference type="ARBA" id="ARBA00022832"/>
    </source>
</evidence>
<feature type="domain" description="Phospholipase/carboxylesterase/thioesterase" evidence="11">
    <location>
        <begin position="18"/>
        <end position="241"/>
    </location>
</feature>
<dbReference type="InterPro" id="IPR029058">
    <property type="entry name" value="AB_hydrolase_fold"/>
</dbReference>
<dbReference type="GO" id="GO:0006631">
    <property type="term" value="P:fatty acid metabolic process"/>
    <property type="evidence" value="ECO:0007669"/>
    <property type="project" value="UniProtKB-KW"/>
</dbReference>
<evidence type="ECO:0000313" key="13">
    <source>
        <dbReference type="Proteomes" id="UP000799324"/>
    </source>
</evidence>
<evidence type="ECO:0000259" key="11">
    <source>
        <dbReference type="Pfam" id="PF02230"/>
    </source>
</evidence>
<organism evidence="12 13">
    <name type="scientific">Lophiostoma macrostomum CBS 122681</name>
    <dbReference type="NCBI Taxonomy" id="1314788"/>
    <lineage>
        <taxon>Eukaryota</taxon>
        <taxon>Fungi</taxon>
        <taxon>Dikarya</taxon>
        <taxon>Ascomycota</taxon>
        <taxon>Pezizomycotina</taxon>
        <taxon>Dothideomycetes</taxon>
        <taxon>Pleosporomycetidae</taxon>
        <taxon>Pleosporales</taxon>
        <taxon>Lophiostomataceae</taxon>
        <taxon>Lophiostoma</taxon>
    </lineage>
</organism>
<keyword evidence="5" id="KW-0378">Hydrolase</keyword>
<dbReference type="GO" id="GO:0008474">
    <property type="term" value="F:palmitoyl-(protein) hydrolase activity"/>
    <property type="evidence" value="ECO:0007669"/>
    <property type="project" value="UniProtKB-EC"/>
</dbReference>
<gene>
    <name evidence="12" type="ORF">K491DRAFT_687358</name>
</gene>
<dbReference type="InterPro" id="IPR050565">
    <property type="entry name" value="LYPA1-2/EST-like"/>
</dbReference>
<evidence type="ECO:0000256" key="10">
    <source>
        <dbReference type="SAM" id="MobiDB-lite"/>
    </source>
</evidence>
<evidence type="ECO:0000313" key="12">
    <source>
        <dbReference type="EMBL" id="KAF2661578.1"/>
    </source>
</evidence>
<keyword evidence="13" id="KW-1185">Reference proteome</keyword>
<keyword evidence="4" id="KW-0719">Serine esterase</keyword>
<dbReference type="SUPFAM" id="SSF53474">
    <property type="entry name" value="alpha/beta-Hydrolases"/>
    <property type="match status" value="1"/>
</dbReference>
<evidence type="ECO:0000256" key="3">
    <source>
        <dbReference type="ARBA" id="ARBA00014923"/>
    </source>
</evidence>
<reference evidence="12" key="1">
    <citation type="journal article" date="2020" name="Stud. Mycol.">
        <title>101 Dothideomycetes genomes: a test case for predicting lifestyles and emergence of pathogens.</title>
        <authorList>
            <person name="Haridas S."/>
            <person name="Albert R."/>
            <person name="Binder M."/>
            <person name="Bloem J."/>
            <person name="Labutti K."/>
            <person name="Salamov A."/>
            <person name="Andreopoulos B."/>
            <person name="Baker S."/>
            <person name="Barry K."/>
            <person name="Bills G."/>
            <person name="Bluhm B."/>
            <person name="Cannon C."/>
            <person name="Castanera R."/>
            <person name="Culley D."/>
            <person name="Daum C."/>
            <person name="Ezra D."/>
            <person name="Gonzalez J."/>
            <person name="Henrissat B."/>
            <person name="Kuo A."/>
            <person name="Liang C."/>
            <person name="Lipzen A."/>
            <person name="Lutzoni F."/>
            <person name="Magnuson J."/>
            <person name="Mondo S."/>
            <person name="Nolan M."/>
            <person name="Ohm R."/>
            <person name="Pangilinan J."/>
            <person name="Park H.-J."/>
            <person name="Ramirez L."/>
            <person name="Alfaro M."/>
            <person name="Sun H."/>
            <person name="Tritt A."/>
            <person name="Yoshinaga Y."/>
            <person name="Zwiers L.-H."/>
            <person name="Turgeon B."/>
            <person name="Goodwin S."/>
            <person name="Spatafora J."/>
            <person name="Crous P."/>
            <person name="Grigoriev I."/>
        </authorList>
    </citation>
    <scope>NUCLEOTIDE SEQUENCE</scope>
    <source>
        <strain evidence="12">CBS 122681</strain>
    </source>
</reference>
<dbReference type="AlphaFoldDB" id="A0A6A6TRP2"/>
<proteinExistence type="inferred from homology"/>